<name>A0A9W7FX75_9STRA</name>
<dbReference type="PANTHER" id="PTHR43757">
    <property type="entry name" value="AMINOMETHYLTRANSFERASE"/>
    <property type="match status" value="1"/>
</dbReference>
<dbReference type="SUPFAM" id="SSF101790">
    <property type="entry name" value="Aminomethyltransferase beta-barrel domain"/>
    <property type="match status" value="1"/>
</dbReference>
<dbReference type="FunFam" id="2.40.30.110:FF:000002">
    <property type="entry name" value="Aminomethyltransferase"/>
    <property type="match status" value="1"/>
</dbReference>
<dbReference type="Pfam" id="PF08669">
    <property type="entry name" value="GCV_T_C"/>
    <property type="match status" value="1"/>
</dbReference>
<gene>
    <name evidence="3" type="ORF">TrRE_jg9589</name>
</gene>
<evidence type="ECO:0000259" key="2">
    <source>
        <dbReference type="PROSITE" id="PS51186"/>
    </source>
</evidence>
<dbReference type="InterPro" id="IPR016181">
    <property type="entry name" value="Acyl_CoA_acyltransferase"/>
</dbReference>
<dbReference type="GO" id="GO:0005739">
    <property type="term" value="C:mitochondrion"/>
    <property type="evidence" value="ECO:0007669"/>
    <property type="project" value="TreeGrafter"/>
</dbReference>
<evidence type="ECO:0000256" key="1">
    <source>
        <dbReference type="ARBA" id="ARBA00008609"/>
    </source>
</evidence>
<comment type="caution">
    <text evidence="3">The sequence shown here is derived from an EMBL/GenBank/DDBJ whole genome shotgun (WGS) entry which is preliminary data.</text>
</comment>
<organism evidence="3 4">
    <name type="scientific">Triparma retinervis</name>
    <dbReference type="NCBI Taxonomy" id="2557542"/>
    <lineage>
        <taxon>Eukaryota</taxon>
        <taxon>Sar</taxon>
        <taxon>Stramenopiles</taxon>
        <taxon>Ochrophyta</taxon>
        <taxon>Bolidophyceae</taxon>
        <taxon>Parmales</taxon>
        <taxon>Triparmaceae</taxon>
        <taxon>Triparma</taxon>
    </lineage>
</organism>
<dbReference type="PANTHER" id="PTHR43757:SF2">
    <property type="entry name" value="AMINOMETHYLTRANSFERASE, MITOCHONDRIAL"/>
    <property type="match status" value="1"/>
</dbReference>
<accession>A0A9W7FX75</accession>
<dbReference type="Gene3D" id="3.30.1360.120">
    <property type="entry name" value="Probable tRNA modification gtpase trme, domain 1"/>
    <property type="match status" value="2"/>
</dbReference>
<dbReference type="InterPro" id="IPR029043">
    <property type="entry name" value="GcvT/YgfZ_C"/>
</dbReference>
<dbReference type="CDD" id="cd04301">
    <property type="entry name" value="NAT_SF"/>
    <property type="match status" value="1"/>
</dbReference>
<dbReference type="AlphaFoldDB" id="A0A9W7FX75"/>
<protein>
    <recommendedName>
        <fullName evidence="2">N-acetyltransferase domain-containing protein</fullName>
    </recommendedName>
</protein>
<evidence type="ECO:0000313" key="4">
    <source>
        <dbReference type="Proteomes" id="UP001165082"/>
    </source>
</evidence>
<proteinExistence type="inferred from homology"/>
<dbReference type="InterPro" id="IPR027266">
    <property type="entry name" value="TrmE/GcvT-like"/>
</dbReference>
<feature type="domain" description="N-acetyltransferase" evidence="2">
    <location>
        <begin position="104"/>
        <end position="204"/>
    </location>
</feature>
<comment type="similarity">
    <text evidence="1">Belongs to the GcvT family.</text>
</comment>
<keyword evidence="4" id="KW-1185">Reference proteome</keyword>
<evidence type="ECO:0000313" key="3">
    <source>
        <dbReference type="EMBL" id="GMI21043.1"/>
    </source>
</evidence>
<dbReference type="Pfam" id="PF00583">
    <property type="entry name" value="Acetyltransf_1"/>
    <property type="match status" value="1"/>
</dbReference>
<dbReference type="InterPro" id="IPR013977">
    <property type="entry name" value="GcvT_C"/>
</dbReference>
<dbReference type="SUPFAM" id="SSF103025">
    <property type="entry name" value="Folate-binding domain"/>
    <property type="match status" value="1"/>
</dbReference>
<dbReference type="PROSITE" id="PS51186">
    <property type="entry name" value="GNAT"/>
    <property type="match status" value="1"/>
</dbReference>
<dbReference type="Proteomes" id="UP001165082">
    <property type="component" value="Unassembled WGS sequence"/>
</dbReference>
<dbReference type="Gene3D" id="4.10.1250.10">
    <property type="entry name" value="Aminomethyltransferase fragment"/>
    <property type="match status" value="1"/>
</dbReference>
<dbReference type="OrthoDB" id="10263536at2759"/>
<dbReference type="InterPro" id="IPR006222">
    <property type="entry name" value="GCVT_N"/>
</dbReference>
<dbReference type="Gene3D" id="3.40.630.30">
    <property type="match status" value="1"/>
</dbReference>
<dbReference type="SUPFAM" id="SSF55729">
    <property type="entry name" value="Acyl-CoA N-acyltransferases (Nat)"/>
    <property type="match status" value="1"/>
</dbReference>
<dbReference type="GO" id="GO:0016747">
    <property type="term" value="F:acyltransferase activity, transferring groups other than amino-acyl groups"/>
    <property type="evidence" value="ECO:0007669"/>
    <property type="project" value="InterPro"/>
</dbReference>
<dbReference type="InterPro" id="IPR000182">
    <property type="entry name" value="GNAT_dom"/>
</dbReference>
<reference evidence="3" key="1">
    <citation type="submission" date="2022-07" db="EMBL/GenBank/DDBJ databases">
        <title>Genome analysis of Parmales, a sister group of diatoms, reveals the evolutionary specialization of diatoms from phago-mixotrophs to photoautotrophs.</title>
        <authorList>
            <person name="Ban H."/>
            <person name="Sato S."/>
            <person name="Yoshikawa S."/>
            <person name="Kazumasa Y."/>
            <person name="Nakamura Y."/>
            <person name="Ichinomiya M."/>
            <person name="Saitoh K."/>
            <person name="Sato N."/>
            <person name="Blanc-Mathieu R."/>
            <person name="Endo H."/>
            <person name="Kuwata A."/>
            <person name="Ogata H."/>
        </authorList>
    </citation>
    <scope>NUCLEOTIDE SEQUENCE</scope>
</reference>
<dbReference type="EMBL" id="BRXZ01008082">
    <property type="protein sequence ID" value="GMI21043.1"/>
    <property type="molecule type" value="Genomic_DNA"/>
</dbReference>
<dbReference type="Gene3D" id="2.40.30.110">
    <property type="entry name" value="Aminomethyltransferase beta-barrel domains"/>
    <property type="match status" value="1"/>
</dbReference>
<sequence>MVIVHCVTFGDDEDPALSSAAKDLFKGYFDELKNVHGCDLTFQSFQDELASLPGKFAFERNGGLWVASVGGEGEEGGDDSDGDDDDDIVVVGPGCMIPGGRQLKDRRLVGVVAVKELSPGVGEVKRMFVGKEGRRKGVGGKLLRVLLDYAKSKHYVEIKLDSLERLRSALSLYEKNGFVRIGVKFLGLVSRGGSKKIDMLSRIRTKLGSSSLRRAFSSAPIPTALESFHKSHGGKMVEFAGYSLPVLYEKDNGGVMAEHFQTRERAGIFDVSHMGQIKWHGDDCADFIEKCVVGDVKGLEAKEGYIYMVVNGACKHKDMAHFKEQMEIYGGKDVCMDYMEETLSLIAIQGPSAAAATQTIMPSGVDLTGVDFMNGFDTTLAGVDGCRLTRCGYTGEDGFELSIPSDKVETVVGALMEHQDVDVCGLGARDSLRLEAGLCLYGNDIDDTTTPIEGVLGWTLGGKGGRRRTEQGCLGMSNFLTEDGKFRKVERKRVGILGMKAPARAHTEIFDADGTTKIGEITSGTFSPCLKKPIAMGYVATPHAKAGTAINVSIRGKMQKAEVTKMPFVETHYYRAP</sequence>
<dbReference type="InterPro" id="IPR028896">
    <property type="entry name" value="GcvT/YgfZ/DmdA"/>
</dbReference>
<dbReference type="Pfam" id="PF01571">
    <property type="entry name" value="GCV_T"/>
    <property type="match status" value="1"/>
</dbReference>